<name>A0A6A6I5G3_9PLEO</name>
<dbReference type="PANTHER" id="PTHR24148">
    <property type="entry name" value="ANKYRIN REPEAT DOMAIN-CONTAINING PROTEIN 39 HOMOLOG-RELATED"/>
    <property type="match status" value="1"/>
</dbReference>
<dbReference type="GeneID" id="54580372"/>
<dbReference type="EMBL" id="ML987200">
    <property type="protein sequence ID" value="KAF2245288.1"/>
    <property type="molecule type" value="Genomic_DNA"/>
</dbReference>
<evidence type="ECO:0000256" key="1">
    <source>
        <dbReference type="SAM" id="MobiDB-lite"/>
    </source>
</evidence>
<feature type="compositionally biased region" description="Polar residues" evidence="1">
    <location>
        <begin position="1"/>
        <end position="10"/>
    </location>
</feature>
<dbReference type="AlphaFoldDB" id="A0A6A6I5G3"/>
<dbReference type="Pfam" id="PF06985">
    <property type="entry name" value="HET"/>
    <property type="match status" value="1"/>
</dbReference>
<evidence type="ECO:0000259" key="2">
    <source>
        <dbReference type="Pfam" id="PF06985"/>
    </source>
</evidence>
<organism evidence="3 4">
    <name type="scientific">Trematosphaeria pertusa</name>
    <dbReference type="NCBI Taxonomy" id="390896"/>
    <lineage>
        <taxon>Eukaryota</taxon>
        <taxon>Fungi</taxon>
        <taxon>Dikarya</taxon>
        <taxon>Ascomycota</taxon>
        <taxon>Pezizomycotina</taxon>
        <taxon>Dothideomycetes</taxon>
        <taxon>Pleosporomycetidae</taxon>
        <taxon>Pleosporales</taxon>
        <taxon>Massarineae</taxon>
        <taxon>Trematosphaeriaceae</taxon>
        <taxon>Trematosphaeria</taxon>
    </lineage>
</organism>
<keyword evidence="4" id="KW-1185">Reference proteome</keyword>
<dbReference type="PANTHER" id="PTHR24148:SF64">
    <property type="entry name" value="HETEROKARYON INCOMPATIBILITY DOMAIN-CONTAINING PROTEIN"/>
    <property type="match status" value="1"/>
</dbReference>
<protein>
    <submittedName>
        <fullName evidence="3">HET-domain-containing protein</fullName>
    </submittedName>
</protein>
<dbReference type="InterPro" id="IPR010730">
    <property type="entry name" value="HET"/>
</dbReference>
<feature type="region of interest" description="Disordered" evidence="1">
    <location>
        <begin position="1"/>
        <end position="29"/>
    </location>
</feature>
<evidence type="ECO:0000313" key="4">
    <source>
        <dbReference type="Proteomes" id="UP000800094"/>
    </source>
</evidence>
<feature type="domain" description="Heterokaryon incompatibility" evidence="2">
    <location>
        <begin position="89"/>
        <end position="231"/>
    </location>
</feature>
<evidence type="ECO:0000313" key="3">
    <source>
        <dbReference type="EMBL" id="KAF2245288.1"/>
    </source>
</evidence>
<dbReference type="RefSeq" id="XP_033680292.1">
    <property type="nucleotide sequence ID" value="XM_033827042.1"/>
</dbReference>
<dbReference type="Proteomes" id="UP000800094">
    <property type="component" value="Unassembled WGS sequence"/>
</dbReference>
<dbReference type="InterPro" id="IPR052895">
    <property type="entry name" value="HetReg/Transcr_Mod"/>
</dbReference>
<dbReference type="OrthoDB" id="3553147at2759"/>
<reference evidence="3" key="1">
    <citation type="journal article" date="2020" name="Stud. Mycol.">
        <title>101 Dothideomycetes genomes: a test case for predicting lifestyles and emergence of pathogens.</title>
        <authorList>
            <person name="Haridas S."/>
            <person name="Albert R."/>
            <person name="Binder M."/>
            <person name="Bloem J."/>
            <person name="Labutti K."/>
            <person name="Salamov A."/>
            <person name="Andreopoulos B."/>
            <person name="Baker S."/>
            <person name="Barry K."/>
            <person name="Bills G."/>
            <person name="Bluhm B."/>
            <person name="Cannon C."/>
            <person name="Castanera R."/>
            <person name="Culley D."/>
            <person name="Daum C."/>
            <person name="Ezra D."/>
            <person name="Gonzalez J."/>
            <person name="Henrissat B."/>
            <person name="Kuo A."/>
            <person name="Liang C."/>
            <person name="Lipzen A."/>
            <person name="Lutzoni F."/>
            <person name="Magnuson J."/>
            <person name="Mondo S."/>
            <person name="Nolan M."/>
            <person name="Ohm R."/>
            <person name="Pangilinan J."/>
            <person name="Park H.-J."/>
            <person name="Ramirez L."/>
            <person name="Alfaro M."/>
            <person name="Sun H."/>
            <person name="Tritt A."/>
            <person name="Yoshinaga Y."/>
            <person name="Zwiers L.-H."/>
            <person name="Turgeon B."/>
            <person name="Goodwin S."/>
            <person name="Spatafora J."/>
            <person name="Crous P."/>
            <person name="Grigoriev I."/>
        </authorList>
    </citation>
    <scope>NUCLEOTIDE SEQUENCE</scope>
    <source>
        <strain evidence="3">CBS 122368</strain>
    </source>
</reference>
<gene>
    <name evidence="3" type="ORF">BU26DRAFT_507974</name>
</gene>
<sequence length="552" mass="62709">MESGYTSKGLSNGGLRHHHASHPGLLYPTPEVRGLRGTFVLTQNAMPPPYTPLNADKDEIRILTLLPGQSSDPIDCTLQVASLDDAPKYEALSYVWGDAVVQREVFVDGHPTNVTVSLETALRALRNEDKPRALWADAICMNQSDILEKNFQVPLMGRVYAEADSVLVWLGEPSPEVELVITCLSRPGVDQPELLSGLLSEMSFDDLVMFWEGLNQMITHKYWTRMWTYQEFRLAKAEPIIVLGRSVLYPSQLESGSKEVMDALESALDTSDQKYDRARFGKACRRLRWLFERSKTFAMVKNPLEQCTLNNQSPETLSQLLIDTCVRRSEDPRDHIYALYGLLPKVRQALPPDYGRLPRHIMHDSTMYVINENSAAFGALLRIYCLQGDRLSDCSVPSWVLNFASTLPIWDSPYAPPETIHHLSPSVGLTEQVAEDNSLEISDDGKLLFIRARSLGRCNVHFRFSDDLSEVASQPTRALSHKTWLRKSPGTTWKPYTSSKMTEAMNNMKYVDVFDDCQAKQFSPHPLALWESLWQLYRMEMSWLHQAQFPHQ</sequence>
<accession>A0A6A6I5G3</accession>
<proteinExistence type="predicted"/>